<feature type="domain" description="FAD-binding" evidence="3">
    <location>
        <begin position="2"/>
        <end position="325"/>
    </location>
</feature>
<dbReference type="Pfam" id="PF01494">
    <property type="entry name" value="FAD_binding_3"/>
    <property type="match status" value="1"/>
</dbReference>
<dbReference type="HOGENOM" id="CLU_009665_19_5_11"/>
<evidence type="ECO:0000259" key="3">
    <source>
        <dbReference type="Pfam" id="PF01494"/>
    </source>
</evidence>
<evidence type="ECO:0000256" key="2">
    <source>
        <dbReference type="ARBA" id="ARBA00023033"/>
    </source>
</evidence>
<protein>
    <submittedName>
        <fullName evidence="4">FAD-binding monooxygenase</fullName>
    </submittedName>
</protein>
<dbReference type="PRINTS" id="PR00420">
    <property type="entry name" value="RNGMNOXGNASE"/>
</dbReference>
<dbReference type="STRING" id="1246995.AFR_28020"/>
<keyword evidence="1" id="KW-0560">Oxidoreductase</keyword>
<dbReference type="InterPro" id="IPR050493">
    <property type="entry name" value="FAD-dep_Monooxygenase_BioMet"/>
</dbReference>
<dbReference type="Proteomes" id="UP000017746">
    <property type="component" value="Chromosome"/>
</dbReference>
<keyword evidence="2 4" id="KW-0503">Monooxygenase</keyword>
<dbReference type="EMBL" id="CP006272">
    <property type="protein sequence ID" value="AGZ43865.1"/>
    <property type="molecule type" value="Genomic_DNA"/>
</dbReference>
<reference evidence="4 5" key="1">
    <citation type="journal article" date="2014" name="J. Biotechnol.">
        <title>Complete genome sequence of the actinobacterium Actinoplanes friuliensis HAG 010964, producer of the lipopeptide antibiotic friulimycin.</title>
        <authorList>
            <person name="Ruckert C."/>
            <person name="Szczepanowski R."/>
            <person name="Albersmeier A."/>
            <person name="Goesmann A."/>
            <person name="Fischer N."/>
            <person name="Steinkamper A."/>
            <person name="Puhler A."/>
            <person name="Biener R."/>
            <person name="Schwartz D."/>
            <person name="Kalinowski J."/>
        </authorList>
    </citation>
    <scope>NUCLEOTIDE SEQUENCE [LARGE SCALE GENOMIC DNA]</scope>
    <source>
        <strain evidence="4 5">DSM 7358</strain>
    </source>
</reference>
<dbReference type="InterPro" id="IPR036188">
    <property type="entry name" value="FAD/NAD-bd_sf"/>
</dbReference>
<dbReference type="InterPro" id="IPR002938">
    <property type="entry name" value="FAD-bd"/>
</dbReference>
<evidence type="ECO:0000313" key="5">
    <source>
        <dbReference type="Proteomes" id="UP000017746"/>
    </source>
</evidence>
<sequence>MVIGAGIGGLCAAIGLRRRGWEVTVLERRAAPGAEGSGVTLMANGLRGLDALGVGAAVRGEGRAGTPGGARTSDGRWLSRIEGESMSSQLGTTAVGIHRATLHRILLNALPPETVIHDAQVTDVDPGPPPTVVVRGHDVRHPDLVVAADGIGSRTRSRLWPGHPDPVPSGSMAWLGVTTGPWPHTAVTTVTWGRGEEFGMVPLGDGRVYWWASANAPSADGDLHRRFGAWHDPIPALLDATDPASIIRVDLRHLGTPLPSYRKGSVVVLGDAAHAMTPNLGQGANQAIEDAVVLAAMCDPLADLSEALDAYDRTRRPRSQNIARAALRMSRFGQQLTNPLAVATRNAVMRWTPPRTALRTMSHYADWQPPDPR</sequence>
<dbReference type="KEGG" id="afs:AFR_28020"/>
<gene>
    <name evidence="4" type="ORF">AFR_28020</name>
</gene>
<dbReference type="PATRIC" id="fig|1246995.3.peg.5680"/>
<accession>U5W794</accession>
<dbReference type="GO" id="GO:0004497">
    <property type="term" value="F:monooxygenase activity"/>
    <property type="evidence" value="ECO:0007669"/>
    <property type="project" value="UniProtKB-KW"/>
</dbReference>
<dbReference type="GO" id="GO:0071949">
    <property type="term" value="F:FAD binding"/>
    <property type="evidence" value="ECO:0007669"/>
    <property type="project" value="InterPro"/>
</dbReference>
<evidence type="ECO:0000313" key="4">
    <source>
        <dbReference type="EMBL" id="AGZ43865.1"/>
    </source>
</evidence>
<dbReference type="PANTHER" id="PTHR13789:SF309">
    <property type="entry name" value="PUTATIVE (AFU_ORTHOLOGUE AFUA_6G14510)-RELATED"/>
    <property type="match status" value="1"/>
</dbReference>
<dbReference type="eggNOG" id="COG0654">
    <property type="taxonomic scope" value="Bacteria"/>
</dbReference>
<name>U5W794_9ACTN</name>
<dbReference type="AlphaFoldDB" id="U5W794"/>
<keyword evidence="5" id="KW-1185">Reference proteome</keyword>
<dbReference type="SUPFAM" id="SSF51905">
    <property type="entry name" value="FAD/NAD(P)-binding domain"/>
    <property type="match status" value="1"/>
</dbReference>
<evidence type="ECO:0000256" key="1">
    <source>
        <dbReference type="ARBA" id="ARBA00023002"/>
    </source>
</evidence>
<proteinExistence type="predicted"/>
<organism evidence="4 5">
    <name type="scientific">Actinoplanes friuliensis DSM 7358</name>
    <dbReference type="NCBI Taxonomy" id="1246995"/>
    <lineage>
        <taxon>Bacteria</taxon>
        <taxon>Bacillati</taxon>
        <taxon>Actinomycetota</taxon>
        <taxon>Actinomycetes</taxon>
        <taxon>Micromonosporales</taxon>
        <taxon>Micromonosporaceae</taxon>
        <taxon>Actinoplanes</taxon>
    </lineage>
</organism>
<dbReference type="PANTHER" id="PTHR13789">
    <property type="entry name" value="MONOOXYGENASE"/>
    <property type="match status" value="1"/>
</dbReference>
<dbReference type="Gene3D" id="3.50.50.60">
    <property type="entry name" value="FAD/NAD(P)-binding domain"/>
    <property type="match status" value="1"/>
</dbReference>